<accession>A0A7C6A821</accession>
<evidence type="ECO:0000313" key="1">
    <source>
        <dbReference type="EMBL" id="HHS51352.1"/>
    </source>
</evidence>
<name>A0A7C6A821_UNCW3</name>
<gene>
    <name evidence="1" type="ORF">ENW73_00590</name>
</gene>
<dbReference type="EMBL" id="DTLI01000016">
    <property type="protein sequence ID" value="HHS51352.1"/>
    <property type="molecule type" value="Genomic_DNA"/>
</dbReference>
<comment type="caution">
    <text evidence="1">The sequence shown here is derived from an EMBL/GenBank/DDBJ whole genome shotgun (WGS) entry which is preliminary data.</text>
</comment>
<organism evidence="1">
    <name type="scientific">candidate division WOR-3 bacterium</name>
    <dbReference type="NCBI Taxonomy" id="2052148"/>
    <lineage>
        <taxon>Bacteria</taxon>
        <taxon>Bacteria division WOR-3</taxon>
    </lineage>
</organism>
<protein>
    <submittedName>
        <fullName evidence="1">Uncharacterized protein</fullName>
    </submittedName>
</protein>
<sequence>MIKATEIFKEPEFTKEEIAKIFSVAKGKLVYFNSLKPKHQADPIPVLIRYARGENWQKDLPFTKRRFYQIRDKERKNFSFERILFWQNQGLKLKEIARLAGVSEATLTKMRKGEQDV</sequence>
<proteinExistence type="predicted"/>
<dbReference type="AlphaFoldDB" id="A0A7C6A821"/>
<reference evidence="1" key="1">
    <citation type="journal article" date="2020" name="mSystems">
        <title>Genome- and Community-Level Interaction Insights into Carbon Utilization and Element Cycling Functions of Hydrothermarchaeota in Hydrothermal Sediment.</title>
        <authorList>
            <person name="Zhou Z."/>
            <person name="Liu Y."/>
            <person name="Xu W."/>
            <person name="Pan J."/>
            <person name="Luo Z.H."/>
            <person name="Li M."/>
        </authorList>
    </citation>
    <scope>NUCLEOTIDE SEQUENCE [LARGE SCALE GENOMIC DNA]</scope>
    <source>
        <strain evidence="1">SpSt-876</strain>
    </source>
</reference>